<sequence>MARRIQSSSVRPSRQRVEPLELVSRCPHVRFPLGPAERPSPQRRWINTNHNNNNNIHAVRCRDGVNLGGPARPQVMSATASPLSSFRVRVKQEPGSAAICYVCSAPGADYPVQSRARDRGPYFPFLETHVPPVGADRPTSEGAVLACSVCYSFLTQQWEAHEQNRTPRNKRMYWLKRERQRTFRRHGHGLAGAPREPGAADVASSTDGGARLEPPDPVTGRAEACEQCHRSLLEQWDAYQRRAAPQAERKYQLRARAFTCFTCGLEFPVLVCSMCFKSLQRQLRVFEISNVPEGKRHFKILHEASATQPSVQCATPSSATMPSSAIVPGMSTGAAPSATPNSVLRKQLLSPQTKYLGCYLCEKIGPLQALVACETGPPTVPGVPYFPFLREVTRPIAARPPDNQGRVLLCAECKADLQHQWDAFESAGLPPNQRRYHVPAQTTPAQAVMQTASLQQTVPSQGVVCYVCGEQTTETFPVSGRDDRSGGPFFPFLESHVGPDGLSGTAQACTFCFHSLMAQWLAYESSPHAEDAVRSSRRYNTHHYVCYICGITTYSLRDGVVSCLTCSESLSSQWKDYERMRVPVEMRKYNWMVLPPPPEETHGSGGSSPSNTSDQSLAADQGFPSNPGSKLLQPTASKPNQTSLALNATRTSSFAAALRKLAKQAVDPGLDKEGVPSLGQGLPSSKRGPSTFGHDLHPLPSPPLATSGLVPETRKALDLGSLASQQHRLEAAKMDSPAAMDFLAAKRLAGPPVPDSRQDCPRGFQPYRSNSGNSAGNPPDDHRHPGGLAPLHPLAPFEAGPYGYHPPPFLPPHLGHPAYRWGPLSCRLSSRCCGTAVSFRGSAGPLGLSESLGNSPAPLLSPLNLAGGGGGAVPMGLSQPAPPPHLIGPPVGEGLVLGGANDPWRQSLGPLDSSHKSSKEGFQALPACYTATPRQQQQHQQSHRACSSPASPSGAPTSLTRSPPRLDPERAPTVVAAAVLSRIDLAERRRRAARARNSGAESDSDGSLDDSDGECGPRERPVVWSGPPLRLDLSPRKLQFFRHVGLTSHQKRRELELQHFLRHWTRLHGSEGGQGPRAASPSLPRLGGGDGGKAGAERVPSPRQRPPRQLSPRRLCKEPDFQLKKQFLLLLGLSTCGAGGDGE</sequence>
<evidence type="ECO:0000259" key="2">
    <source>
        <dbReference type="Pfam" id="PF12540"/>
    </source>
</evidence>
<feature type="region of interest" description="Disordered" evidence="1">
    <location>
        <begin position="668"/>
        <end position="697"/>
    </location>
</feature>
<dbReference type="STRING" id="6945.B7P2J3"/>
<feature type="compositionally biased region" description="Acidic residues" evidence="1">
    <location>
        <begin position="1002"/>
        <end position="1013"/>
    </location>
</feature>
<feature type="compositionally biased region" description="Polar residues" evidence="1">
    <location>
        <begin position="607"/>
        <end position="640"/>
    </location>
</feature>
<protein>
    <recommendedName>
        <fullName evidence="2">Genetic suppressor element-like domain-containing protein</fullName>
    </recommendedName>
</protein>
<dbReference type="AlphaFoldDB" id="B7P2J3"/>
<dbReference type="PANTHER" id="PTHR17608">
    <property type="entry name" value="GENETIC SUPPRESSOR ELEMENT 1"/>
    <property type="match status" value="1"/>
</dbReference>
<feature type="compositionally biased region" description="Low complexity" evidence="1">
    <location>
        <begin position="935"/>
        <end position="958"/>
    </location>
</feature>
<dbReference type="EMBL" id="ABJB010135778">
    <property type="status" value="NOT_ANNOTATED_CDS"/>
    <property type="molecule type" value="Genomic_DNA"/>
</dbReference>
<dbReference type="EMBL" id="DS622764">
    <property type="protein sequence ID" value="EEC00815.1"/>
    <property type="molecule type" value="Genomic_DNA"/>
</dbReference>
<dbReference type="EMBL" id="ABJB010148007">
    <property type="status" value="NOT_ANNOTATED_CDS"/>
    <property type="molecule type" value="Genomic_DNA"/>
</dbReference>
<evidence type="ECO:0000313" key="5">
    <source>
        <dbReference type="Proteomes" id="UP000001555"/>
    </source>
</evidence>
<dbReference type="EMBL" id="ABJB010257028">
    <property type="status" value="NOT_ANNOTATED_CDS"/>
    <property type="molecule type" value="Genomic_DNA"/>
</dbReference>
<evidence type="ECO:0000256" key="1">
    <source>
        <dbReference type="SAM" id="MobiDB-lite"/>
    </source>
</evidence>
<dbReference type="Proteomes" id="UP000001555">
    <property type="component" value="Unassembled WGS sequence"/>
</dbReference>
<feature type="region of interest" description="Disordered" evidence="1">
    <location>
        <begin position="593"/>
        <end position="640"/>
    </location>
</feature>
<dbReference type="HOGENOM" id="CLU_277467_0_0_1"/>
<feature type="region of interest" description="Disordered" evidence="1">
    <location>
        <begin position="898"/>
        <end position="919"/>
    </location>
</feature>
<dbReference type="PANTHER" id="PTHR17608:SF4">
    <property type="entry name" value="GENETIC SUPPRESSOR ELEMENT 1"/>
    <property type="match status" value="1"/>
</dbReference>
<keyword evidence="5" id="KW-1185">Reference proteome</keyword>
<dbReference type="InterPro" id="IPR042337">
    <property type="entry name" value="GSE1"/>
</dbReference>
<feature type="region of interest" description="Disordered" evidence="1">
    <location>
        <begin position="931"/>
        <end position="970"/>
    </location>
</feature>
<gene>
    <name evidence="3" type="ORF">IscW_ISCW000854</name>
</gene>
<keyword evidence="6" id="KW-1267">Proteomics identification</keyword>
<feature type="region of interest" description="Disordered" evidence="1">
    <location>
        <begin position="1067"/>
        <end position="1116"/>
    </location>
</feature>
<dbReference type="EnsemblMetazoa" id="ISCW000854-RA">
    <property type="protein sequence ID" value="ISCW000854-PA"/>
    <property type="gene ID" value="ISCW000854"/>
</dbReference>
<dbReference type="Pfam" id="PF12540">
    <property type="entry name" value="DUF3736"/>
    <property type="match status" value="1"/>
</dbReference>
<dbReference type="PaxDb" id="6945-B7P2J3"/>
<dbReference type="VEuPathDB" id="VectorBase:ISCW000854"/>
<feature type="region of interest" description="Disordered" evidence="1">
    <location>
        <begin position="185"/>
        <end position="220"/>
    </location>
</feature>
<organism>
    <name type="scientific">Ixodes scapularis</name>
    <name type="common">Black-legged tick</name>
    <name type="synonym">Deer tick</name>
    <dbReference type="NCBI Taxonomy" id="6945"/>
    <lineage>
        <taxon>Eukaryota</taxon>
        <taxon>Metazoa</taxon>
        <taxon>Ecdysozoa</taxon>
        <taxon>Arthropoda</taxon>
        <taxon>Chelicerata</taxon>
        <taxon>Arachnida</taxon>
        <taxon>Acari</taxon>
        <taxon>Parasitiformes</taxon>
        <taxon>Ixodida</taxon>
        <taxon>Ixodoidea</taxon>
        <taxon>Ixodidae</taxon>
        <taxon>Ixodinae</taxon>
        <taxon>Ixodes</taxon>
    </lineage>
</organism>
<dbReference type="EMBL" id="ABJB010800294">
    <property type="status" value="NOT_ANNOTATED_CDS"/>
    <property type="molecule type" value="Genomic_DNA"/>
</dbReference>
<reference evidence="3 5" key="1">
    <citation type="submission" date="2008-03" db="EMBL/GenBank/DDBJ databases">
        <title>Annotation of Ixodes scapularis.</title>
        <authorList>
            <consortium name="Ixodes scapularis Genome Project Consortium"/>
            <person name="Caler E."/>
            <person name="Hannick L.I."/>
            <person name="Bidwell S."/>
            <person name="Joardar V."/>
            <person name="Thiagarajan M."/>
            <person name="Amedeo P."/>
            <person name="Galinsky K.J."/>
            <person name="Schobel S."/>
            <person name="Inman J."/>
            <person name="Hostetler J."/>
            <person name="Miller J."/>
            <person name="Hammond M."/>
            <person name="Megy K."/>
            <person name="Lawson D."/>
            <person name="Kodira C."/>
            <person name="Sutton G."/>
            <person name="Meyer J."/>
            <person name="Hill C.A."/>
            <person name="Birren B."/>
            <person name="Nene V."/>
            <person name="Collins F."/>
            <person name="Alarcon-Chaidez F."/>
            <person name="Wikel S."/>
            <person name="Strausberg R."/>
        </authorList>
    </citation>
    <scope>NUCLEOTIDE SEQUENCE [LARGE SCALE GENOMIC DNA]</scope>
    <source>
        <strain evidence="5">Wikel</strain>
        <strain evidence="3">Wikel colony</strain>
    </source>
</reference>
<dbReference type="EMBL" id="ABJB011119404">
    <property type="status" value="NOT_ANNOTATED_CDS"/>
    <property type="molecule type" value="Genomic_DNA"/>
</dbReference>
<dbReference type="OrthoDB" id="8744624at2759"/>
<evidence type="ECO:0007829" key="6">
    <source>
        <dbReference type="PeptideAtlas" id="B7P2J3"/>
    </source>
</evidence>
<proteinExistence type="evidence at protein level"/>
<accession>B7P2J3</accession>
<feature type="region of interest" description="Disordered" evidence="1">
    <location>
        <begin position="994"/>
        <end position="1029"/>
    </location>
</feature>
<feature type="region of interest" description="Disordered" evidence="1">
    <location>
        <begin position="749"/>
        <end position="792"/>
    </location>
</feature>
<dbReference type="VEuPathDB" id="VectorBase:ISCI000854"/>
<dbReference type="VEuPathDB" id="VectorBase:ISCP_004162"/>
<name>B7P2J3_IXOSC</name>
<dbReference type="InterPro" id="IPR022207">
    <property type="entry name" value="GSE-like"/>
</dbReference>
<dbReference type="InParanoid" id="B7P2J3"/>
<evidence type="ECO:0000313" key="3">
    <source>
        <dbReference type="EMBL" id="EEC00815.1"/>
    </source>
</evidence>
<reference evidence="4" key="2">
    <citation type="submission" date="2020-05" db="UniProtKB">
        <authorList>
            <consortium name="EnsemblMetazoa"/>
        </authorList>
    </citation>
    <scope>IDENTIFICATION</scope>
    <source>
        <strain evidence="4">wikel</strain>
    </source>
</reference>
<evidence type="ECO:0000313" key="4">
    <source>
        <dbReference type="EnsemblMetazoa" id="ISCW000854-PA"/>
    </source>
</evidence>
<feature type="domain" description="Genetic suppressor element-like" evidence="2">
    <location>
        <begin position="976"/>
        <end position="1134"/>
    </location>
</feature>
<feature type="compositionally biased region" description="Polar residues" evidence="1">
    <location>
        <begin position="767"/>
        <end position="776"/>
    </location>
</feature>
<dbReference type="EMBL" id="ABJB010449302">
    <property type="status" value="NOT_ANNOTATED_CDS"/>
    <property type="molecule type" value="Genomic_DNA"/>
</dbReference>